<name>A0A327MGJ2_9PROT</name>
<dbReference type="Proteomes" id="UP000249065">
    <property type="component" value="Unassembled WGS sequence"/>
</dbReference>
<keyword evidence="1" id="KW-0812">Transmembrane</keyword>
<organism evidence="2 3">
    <name type="scientific">Roseicella frigidaeris</name>
    <dbReference type="NCBI Taxonomy" id="2230885"/>
    <lineage>
        <taxon>Bacteria</taxon>
        <taxon>Pseudomonadati</taxon>
        <taxon>Pseudomonadota</taxon>
        <taxon>Alphaproteobacteria</taxon>
        <taxon>Acetobacterales</taxon>
        <taxon>Roseomonadaceae</taxon>
        <taxon>Roseicella</taxon>
    </lineage>
</organism>
<dbReference type="OrthoDB" id="7277314at2"/>
<dbReference type="AlphaFoldDB" id="A0A327MGJ2"/>
<evidence type="ECO:0000256" key="1">
    <source>
        <dbReference type="SAM" id="Phobius"/>
    </source>
</evidence>
<protein>
    <submittedName>
        <fullName evidence="2">Uncharacterized protein</fullName>
    </submittedName>
</protein>
<proteinExistence type="predicted"/>
<gene>
    <name evidence="2" type="ORF">DOO78_09730</name>
</gene>
<comment type="caution">
    <text evidence="2">The sequence shown here is derived from an EMBL/GenBank/DDBJ whole genome shotgun (WGS) entry which is preliminary data.</text>
</comment>
<dbReference type="EMBL" id="QLIX01000005">
    <property type="protein sequence ID" value="RAI59298.1"/>
    <property type="molecule type" value="Genomic_DNA"/>
</dbReference>
<keyword evidence="3" id="KW-1185">Reference proteome</keyword>
<feature type="transmembrane region" description="Helical" evidence="1">
    <location>
        <begin position="34"/>
        <end position="53"/>
    </location>
</feature>
<dbReference type="RefSeq" id="WP_111469555.1">
    <property type="nucleotide sequence ID" value="NZ_QLIX01000005.1"/>
</dbReference>
<keyword evidence="1" id="KW-0472">Membrane</keyword>
<sequence>MPYLLEFLLFLLPFAAYALWRWFNPGIEPGPRVVLAGLAGVLLMFLFALWFGLSVSMRPHEAYVPAQLGPDGRVVPGQPGSGR</sequence>
<keyword evidence="1" id="KW-1133">Transmembrane helix</keyword>
<evidence type="ECO:0000313" key="2">
    <source>
        <dbReference type="EMBL" id="RAI59298.1"/>
    </source>
</evidence>
<accession>A0A327MGJ2</accession>
<evidence type="ECO:0000313" key="3">
    <source>
        <dbReference type="Proteomes" id="UP000249065"/>
    </source>
</evidence>
<reference evidence="3" key="1">
    <citation type="submission" date="2018-06" db="EMBL/GenBank/DDBJ databases">
        <authorList>
            <person name="Khan S.A."/>
        </authorList>
    </citation>
    <scope>NUCLEOTIDE SEQUENCE [LARGE SCALE GENOMIC DNA]</scope>
    <source>
        <strain evidence="3">DB-1506</strain>
    </source>
</reference>